<protein>
    <submittedName>
        <fullName evidence="1">Uncharacterized protein</fullName>
    </submittedName>
</protein>
<gene>
    <name evidence="1" type="ORF">KIH16_12075</name>
</gene>
<reference evidence="1" key="1">
    <citation type="submission" date="2021-05" db="EMBL/GenBank/DDBJ databases">
        <title>An isolated secondary fermenter in methanogenic hydrocarbon-degrading communities.</title>
        <authorList>
            <person name="Liu Y.-F."/>
            <person name="Liu Z.-l."/>
        </authorList>
    </citation>
    <scope>NUCLEOTIDE SEQUENCE</scope>
    <source>
        <strain evidence="1">L-13</strain>
    </source>
</reference>
<evidence type="ECO:0000313" key="1">
    <source>
        <dbReference type="EMBL" id="QVL35865.1"/>
    </source>
</evidence>
<dbReference type="Proteomes" id="UP000682204">
    <property type="component" value="Chromosome"/>
</dbReference>
<accession>A0ACD1DUD9</accession>
<keyword evidence="2" id="KW-1185">Reference proteome</keyword>
<name>A0ACD1DUD9_9BACT</name>
<organism evidence="1 2">
    <name type="scientific">Aminirod propionatiphilus</name>
    <dbReference type="NCBI Taxonomy" id="3415223"/>
    <lineage>
        <taxon>Bacteria</taxon>
        <taxon>Thermotogati</taxon>
        <taxon>Synergistota</taxon>
        <taxon>Synergistia</taxon>
        <taxon>Synergistales</taxon>
        <taxon>Aminiphilaceae</taxon>
        <taxon>Aminirod</taxon>
    </lineage>
</organism>
<sequence>MTVLDGLVEKALRRLALPRVGLLWWYETAPESFVPPETVSWIHYLAPGCVFPRDLRPAYRLSLLSAPEEEALTLDMLVVPAARVELLRDLLDGLPASPEGRLAAGCLGARRPLLLDVSALARWSSWSGPIGSLHRRSLERLRDLGCVLLGGEGEGGDGSTSGPSVPTPVVEKRPRELCLDRAGWVSWLELAPRLKGIAVVRLGPSARLTDEARDRLRGLGVALKEG</sequence>
<dbReference type="EMBL" id="CP074691">
    <property type="protein sequence ID" value="QVL35865.1"/>
    <property type="molecule type" value="Genomic_DNA"/>
</dbReference>
<evidence type="ECO:0000313" key="2">
    <source>
        <dbReference type="Proteomes" id="UP000682204"/>
    </source>
</evidence>
<proteinExistence type="predicted"/>